<dbReference type="InterPro" id="IPR011990">
    <property type="entry name" value="TPR-like_helical_dom_sf"/>
</dbReference>
<gene>
    <name evidence="4" type="ORF">RhiirA4_415528</name>
</gene>
<feature type="repeat" description="PPR" evidence="2">
    <location>
        <begin position="356"/>
        <end position="390"/>
    </location>
</feature>
<dbReference type="PANTHER" id="PTHR47936:SF1">
    <property type="entry name" value="PENTATRICOPEPTIDE REPEAT-CONTAINING PROTEIN GUN1, CHLOROPLASTIC"/>
    <property type="match status" value="1"/>
</dbReference>
<name>A0A2I1G080_9GLOM</name>
<feature type="repeat" description="PPR" evidence="2">
    <location>
        <begin position="391"/>
        <end position="425"/>
    </location>
</feature>
<protein>
    <recommendedName>
        <fullName evidence="3">Pentatricopeptide repeat-containing protein-mitochondrial domain-containing protein</fullName>
    </recommendedName>
</protein>
<keyword evidence="5" id="KW-1185">Reference proteome</keyword>
<reference evidence="4 5" key="1">
    <citation type="submission" date="2015-10" db="EMBL/GenBank/DDBJ databases">
        <title>Genome analyses suggest a sexual origin of heterokaryosis in a supposedly ancient asexual fungus.</title>
        <authorList>
            <person name="Ropars J."/>
            <person name="Sedzielewska K."/>
            <person name="Noel J."/>
            <person name="Charron P."/>
            <person name="Farinelli L."/>
            <person name="Marton T."/>
            <person name="Kruger M."/>
            <person name="Pelin A."/>
            <person name="Brachmann A."/>
            <person name="Corradi N."/>
        </authorList>
    </citation>
    <scope>NUCLEOTIDE SEQUENCE [LARGE SCALE GENOMIC DNA]</scope>
    <source>
        <strain evidence="4 5">A4</strain>
    </source>
</reference>
<dbReference type="PANTHER" id="PTHR47936">
    <property type="entry name" value="PPR_LONG DOMAIN-CONTAINING PROTEIN"/>
    <property type="match status" value="1"/>
</dbReference>
<dbReference type="InterPro" id="IPR057027">
    <property type="entry name" value="TPR_mt"/>
</dbReference>
<dbReference type="Pfam" id="PF13812">
    <property type="entry name" value="PPR_3"/>
    <property type="match status" value="3"/>
</dbReference>
<dbReference type="Proteomes" id="UP000234323">
    <property type="component" value="Unassembled WGS sequence"/>
</dbReference>
<dbReference type="InterPro" id="IPR002885">
    <property type="entry name" value="PPR_rpt"/>
</dbReference>
<dbReference type="Gene3D" id="1.25.40.10">
    <property type="entry name" value="Tetratricopeptide repeat domain"/>
    <property type="match status" value="3"/>
</dbReference>
<dbReference type="PROSITE" id="PS51375">
    <property type="entry name" value="PPR"/>
    <property type="match status" value="3"/>
</dbReference>
<dbReference type="VEuPathDB" id="FungiDB:RhiirA1_390491"/>
<keyword evidence="1" id="KW-0677">Repeat</keyword>
<feature type="domain" description="Pentatricopeptide repeat-containing protein-mitochondrial" evidence="3">
    <location>
        <begin position="208"/>
        <end position="347"/>
    </location>
</feature>
<evidence type="ECO:0000259" key="3">
    <source>
        <dbReference type="Pfam" id="PF23276"/>
    </source>
</evidence>
<dbReference type="Pfam" id="PF23276">
    <property type="entry name" value="TPR_24"/>
    <property type="match status" value="1"/>
</dbReference>
<evidence type="ECO:0000313" key="4">
    <source>
        <dbReference type="EMBL" id="PKY40035.1"/>
    </source>
</evidence>
<evidence type="ECO:0000256" key="2">
    <source>
        <dbReference type="PROSITE-ProRule" id="PRU00708"/>
    </source>
</evidence>
<evidence type="ECO:0000313" key="5">
    <source>
        <dbReference type="Proteomes" id="UP000234323"/>
    </source>
</evidence>
<proteinExistence type="predicted"/>
<accession>A0A2I1G080</accession>
<dbReference type="EMBL" id="LLXI01000086">
    <property type="protein sequence ID" value="PKY40035.1"/>
    <property type="molecule type" value="Genomic_DNA"/>
</dbReference>
<organism evidence="4 5">
    <name type="scientific">Rhizophagus irregularis</name>
    <dbReference type="NCBI Taxonomy" id="588596"/>
    <lineage>
        <taxon>Eukaryota</taxon>
        <taxon>Fungi</taxon>
        <taxon>Fungi incertae sedis</taxon>
        <taxon>Mucoromycota</taxon>
        <taxon>Glomeromycotina</taxon>
        <taxon>Glomeromycetes</taxon>
        <taxon>Glomerales</taxon>
        <taxon>Glomeraceae</taxon>
        <taxon>Rhizophagus</taxon>
    </lineage>
</organism>
<dbReference type="AlphaFoldDB" id="A0A2I1G080"/>
<evidence type="ECO:0000256" key="1">
    <source>
        <dbReference type="ARBA" id="ARBA00022737"/>
    </source>
</evidence>
<dbReference type="GO" id="GO:0031930">
    <property type="term" value="P:mitochondria-nucleus signaling pathway"/>
    <property type="evidence" value="ECO:0007669"/>
    <property type="project" value="TreeGrafter"/>
</dbReference>
<sequence>MDKFSERKHWRAILKLCEEVKQSDRKPDISIYNTILHAYIPLGSIKHSFKILEDMKLANVNPNLTTYHYLLRTWSQAPTSEQDPYLREQIFEMIVNDGLQPDLKIYECYIDSLLAGEECERAFEIFDSLKSKNIYPQLELYIAMIRKAISINEPRIALNYLKSLEQNLFYAPTSLYNDVLRICAYEYYADGILYCWDKLKHRGLNLDEGVCIDILYFAGSHGKPDLVVQVIEYLMDVRKLKLEKFHFSPLTRAYVNAGDIKNAMESLNIMRQAGFQVGFFDTSSTGLYSLIRKDKRTIDNAYYCLEELHKEGKIVDVSALNVVIAACSNIGYKRNVDMIRALETYKAAEKLGVQPNVETFSSILLVCLSAKRKDLADQLWKEMLELKIVPSSLAYNRMIGIICTQDDYEEAFAYLEEMKAQNLLPPRSVYERIINKCVRHGDSRAILALEEAENFEYKFPRSFYQDLEDQGFDLGLAKEIIKNQKKNFNQQKISSNVNNSDVMNEFVDIIASKANESEQK</sequence>
<dbReference type="VEuPathDB" id="FungiDB:RhiirFUN_009798"/>
<feature type="repeat" description="PPR" evidence="2">
    <location>
        <begin position="28"/>
        <end position="62"/>
    </location>
</feature>
<comment type="caution">
    <text evidence="4">The sequence shown here is derived from an EMBL/GenBank/DDBJ whole genome shotgun (WGS) entry which is preliminary data.</text>
</comment>
<dbReference type="NCBIfam" id="TIGR00756">
    <property type="entry name" value="PPR"/>
    <property type="match status" value="2"/>
</dbReference>
<dbReference type="VEuPathDB" id="FungiDB:FUN_006941"/>